<dbReference type="OrthoDB" id="1600564at2759"/>
<dbReference type="InterPro" id="IPR035669">
    <property type="entry name" value="SGNH_plant_lipase-like"/>
</dbReference>
<organism evidence="6 7">
    <name type="scientific">Dichanthelium oligosanthes</name>
    <dbReference type="NCBI Taxonomy" id="888268"/>
    <lineage>
        <taxon>Eukaryota</taxon>
        <taxon>Viridiplantae</taxon>
        <taxon>Streptophyta</taxon>
        <taxon>Embryophyta</taxon>
        <taxon>Tracheophyta</taxon>
        <taxon>Spermatophyta</taxon>
        <taxon>Magnoliopsida</taxon>
        <taxon>Liliopsida</taxon>
        <taxon>Poales</taxon>
        <taxon>Poaceae</taxon>
        <taxon>PACMAD clade</taxon>
        <taxon>Panicoideae</taxon>
        <taxon>Panicodae</taxon>
        <taxon>Paniceae</taxon>
        <taxon>Dichantheliinae</taxon>
        <taxon>Dichanthelium</taxon>
    </lineage>
</organism>
<evidence type="ECO:0000313" key="6">
    <source>
        <dbReference type="EMBL" id="OEL16994.1"/>
    </source>
</evidence>
<proteinExistence type="inferred from homology"/>
<evidence type="ECO:0000256" key="4">
    <source>
        <dbReference type="ARBA" id="ARBA00023180"/>
    </source>
</evidence>
<keyword evidence="3" id="KW-0378">Hydrolase</keyword>
<evidence type="ECO:0000256" key="2">
    <source>
        <dbReference type="ARBA" id="ARBA00022729"/>
    </source>
</evidence>
<dbReference type="InterPro" id="IPR036514">
    <property type="entry name" value="SGNH_hydro_sf"/>
</dbReference>
<gene>
    <name evidence="6" type="ORF">BAE44_0021989</name>
</gene>
<dbReference type="PANTHER" id="PTHR22835">
    <property type="entry name" value="ZINC FINGER FYVE DOMAIN CONTAINING PROTEIN"/>
    <property type="match status" value="1"/>
</dbReference>
<dbReference type="AlphaFoldDB" id="A0A1E5UW13"/>
<dbReference type="PROSITE" id="PS51257">
    <property type="entry name" value="PROKAR_LIPOPROTEIN"/>
    <property type="match status" value="1"/>
</dbReference>
<evidence type="ECO:0000256" key="1">
    <source>
        <dbReference type="ARBA" id="ARBA00008668"/>
    </source>
</evidence>
<comment type="caution">
    <text evidence="6">The sequence shown here is derived from an EMBL/GenBank/DDBJ whole genome shotgun (WGS) entry which is preliminary data.</text>
</comment>
<dbReference type="EMBL" id="LWDX02061403">
    <property type="protein sequence ID" value="OEL16994.1"/>
    <property type="molecule type" value="Genomic_DNA"/>
</dbReference>
<evidence type="ECO:0000313" key="7">
    <source>
        <dbReference type="Proteomes" id="UP000095767"/>
    </source>
</evidence>
<keyword evidence="2 5" id="KW-0732">Signal</keyword>
<sequence>MELTLRLSLIVFLLVACLSVSTSAGSSRNITSMFTLGDSYIDTGNFVIMATPVIPVWIDKPPYGMTFFGRPTGRTSDGRVIIDFMASLSNSSHIAQGVNFAVGGATAIDVGFFEKNNLVSFKLLNNSLDVQLGWFEELRPSLCNTTEESSGGCFGRSLFMVGEFGVNDYSFIWMANKTADEVRSYVPKVVKTIVSAVERLIDDGAAYVVVPGNPPNGCSPTILTLRQSPNATNYDRVGCLRDVNGVARYHNALLRAALGGLRAKHPHATIVFADFYTPVYTILENPSHFGVAGDDVLKACCGTGGAYNWNGSAVCGMPGVAACRDPSAYSNTCGVRLLRRYDRSPAQVASRHGSLLLHICEDACETLATGQIPAAAAMELTLRILSLVLVLLVACLSVVSCSATGSSRNNFTSMFTLGDSYMDTGNFVVMAAPVAPVWNNKPPYGMTFIDVQLGWFEKLRPSLCNTTKGSSEGCFGRSLFVVGEFGVNDYHFMWTANKTKHEVRSYVPKVVKTIAMAVERLIGDGAAHIVVPGNPPTGCLPAILTLRRSPVAADYDRVGCLRGVNGVARHHNALLRAAVVRLRLKHPHARIAFADFYRPVYSILKNPDRFGVAGDDVLKACCGTGGGAYNWNESAVCGMPGVAVCRDPSAYVSWDGVHFTEAVNRYVAKGWLYGPYADPPILRAIQH</sequence>
<dbReference type="Gene3D" id="3.40.50.1110">
    <property type="entry name" value="SGNH hydrolase"/>
    <property type="match status" value="2"/>
</dbReference>
<dbReference type="Proteomes" id="UP000095767">
    <property type="component" value="Unassembled WGS sequence"/>
</dbReference>
<dbReference type="STRING" id="888268.A0A1E5UW13"/>
<dbReference type="InterPro" id="IPR001087">
    <property type="entry name" value="GDSL"/>
</dbReference>
<comment type="similarity">
    <text evidence="1">Belongs to the 'GDSL' lipolytic enzyme family.</text>
</comment>
<dbReference type="Pfam" id="PF00657">
    <property type="entry name" value="Lipase_GDSL"/>
    <property type="match status" value="2"/>
</dbReference>
<dbReference type="CDD" id="cd01837">
    <property type="entry name" value="SGNH_plant_lipase_like"/>
    <property type="match status" value="1"/>
</dbReference>
<reference evidence="6 7" key="1">
    <citation type="submission" date="2016-09" db="EMBL/GenBank/DDBJ databases">
        <title>The draft genome of Dichanthelium oligosanthes: A C3 panicoid grass species.</title>
        <authorList>
            <person name="Studer A.J."/>
            <person name="Schnable J.C."/>
            <person name="Brutnell T.P."/>
        </authorList>
    </citation>
    <scope>NUCLEOTIDE SEQUENCE [LARGE SCALE GENOMIC DNA]</scope>
    <source>
        <strain evidence="7">cv. Kellogg 1175</strain>
        <tissue evidence="6">Leaf</tissue>
    </source>
</reference>
<protein>
    <submittedName>
        <fullName evidence="6">GDSL esterase/lipase</fullName>
    </submittedName>
</protein>
<feature type="chain" id="PRO_5009187494" evidence="5">
    <location>
        <begin position="25"/>
        <end position="687"/>
    </location>
</feature>
<name>A0A1E5UW13_9POAL</name>
<keyword evidence="4" id="KW-0325">Glycoprotein</keyword>
<dbReference type="PANTHER" id="PTHR22835:SF683">
    <property type="entry name" value="OS05G0506800 PROTEIN"/>
    <property type="match status" value="1"/>
</dbReference>
<evidence type="ECO:0000256" key="5">
    <source>
        <dbReference type="SAM" id="SignalP"/>
    </source>
</evidence>
<feature type="signal peptide" evidence="5">
    <location>
        <begin position="1"/>
        <end position="24"/>
    </location>
</feature>
<accession>A0A1E5UW13</accession>
<dbReference type="GO" id="GO:0016788">
    <property type="term" value="F:hydrolase activity, acting on ester bonds"/>
    <property type="evidence" value="ECO:0007669"/>
    <property type="project" value="InterPro"/>
</dbReference>
<keyword evidence="7" id="KW-1185">Reference proteome</keyword>
<evidence type="ECO:0000256" key="3">
    <source>
        <dbReference type="ARBA" id="ARBA00022801"/>
    </source>
</evidence>